<dbReference type="EMBL" id="CM039432">
    <property type="protein sequence ID" value="KAI4332649.1"/>
    <property type="molecule type" value="Genomic_DNA"/>
</dbReference>
<protein>
    <submittedName>
        <fullName evidence="1">Uncharacterized protein</fullName>
    </submittedName>
</protein>
<organism evidence="1 2">
    <name type="scientific">Bauhinia variegata</name>
    <name type="common">Purple orchid tree</name>
    <name type="synonym">Phanera variegata</name>
    <dbReference type="NCBI Taxonomy" id="167791"/>
    <lineage>
        <taxon>Eukaryota</taxon>
        <taxon>Viridiplantae</taxon>
        <taxon>Streptophyta</taxon>
        <taxon>Embryophyta</taxon>
        <taxon>Tracheophyta</taxon>
        <taxon>Spermatophyta</taxon>
        <taxon>Magnoliopsida</taxon>
        <taxon>eudicotyledons</taxon>
        <taxon>Gunneridae</taxon>
        <taxon>Pentapetalae</taxon>
        <taxon>rosids</taxon>
        <taxon>fabids</taxon>
        <taxon>Fabales</taxon>
        <taxon>Fabaceae</taxon>
        <taxon>Cercidoideae</taxon>
        <taxon>Cercideae</taxon>
        <taxon>Bauhiniinae</taxon>
        <taxon>Bauhinia</taxon>
    </lineage>
</organism>
<reference evidence="1 2" key="1">
    <citation type="journal article" date="2022" name="DNA Res.">
        <title>Chromosomal-level genome assembly of the orchid tree Bauhinia variegata (Leguminosae; Cercidoideae) supports the allotetraploid origin hypothesis of Bauhinia.</title>
        <authorList>
            <person name="Zhong Y."/>
            <person name="Chen Y."/>
            <person name="Zheng D."/>
            <person name="Pang J."/>
            <person name="Liu Y."/>
            <person name="Luo S."/>
            <person name="Meng S."/>
            <person name="Qian L."/>
            <person name="Wei D."/>
            <person name="Dai S."/>
            <person name="Zhou R."/>
        </authorList>
    </citation>
    <scope>NUCLEOTIDE SEQUENCE [LARGE SCALE GENOMIC DNA]</scope>
    <source>
        <strain evidence="1">BV-YZ2020</strain>
    </source>
</reference>
<dbReference type="Proteomes" id="UP000828941">
    <property type="component" value="Chromosome 7"/>
</dbReference>
<evidence type="ECO:0000313" key="1">
    <source>
        <dbReference type="EMBL" id="KAI4332649.1"/>
    </source>
</evidence>
<keyword evidence="2" id="KW-1185">Reference proteome</keyword>
<proteinExistence type="predicted"/>
<name>A0ACB9NA55_BAUVA</name>
<accession>A0ACB9NA55</accession>
<sequence>METSFEIMVTLFLLLGLLASQGAIFFVHAGIAIAEDSSKASCSEKDIEISQAPTPPLPNGIPTYTVEISNICASGCNISNIHVSCGWFSSAILVNPRIFKRLLYGDCLVNNGSTLPNGRTVSFKYAQGLRYPLSVSSVNC</sequence>
<gene>
    <name evidence="1" type="ORF">L6164_017541</name>
</gene>
<comment type="caution">
    <text evidence="1">The sequence shown here is derived from an EMBL/GenBank/DDBJ whole genome shotgun (WGS) entry which is preliminary data.</text>
</comment>
<evidence type="ECO:0000313" key="2">
    <source>
        <dbReference type="Proteomes" id="UP000828941"/>
    </source>
</evidence>